<proteinExistence type="predicted"/>
<feature type="region of interest" description="Disordered" evidence="1">
    <location>
        <begin position="151"/>
        <end position="170"/>
    </location>
</feature>
<feature type="transmembrane region" description="Helical" evidence="2">
    <location>
        <begin position="16"/>
        <end position="35"/>
    </location>
</feature>
<accession>A0A075GLC3</accession>
<evidence type="ECO:0000256" key="1">
    <source>
        <dbReference type="SAM" id="MobiDB-lite"/>
    </source>
</evidence>
<sequence>MPNALVDMADDDKNSLNSWGILLVPLIIAGLIGRIIPAVDLLLVENWQIGAYYGFALLLGFVFFKRSRSERDHEFHRVKNIKKLGKAYKAEDQGLWGKADAAMAGLERDAEGYQASDKDLIQGRKVNEVLREKRTGEIGDDKPKEEVQMFHDEEHVKRSSARMSGDTDPMAQMSGAAVEMMKAAGSGQTNVDDMMAQLNAEDERLEKQKKPKPEPKSEPKPEPKPKPKPKPEVGGGQMGAAGITREDKLFDDLGASIGGGKTVGKETKICLDCGSRNPVGRGTCGSCGSSLT</sequence>
<keyword evidence="2" id="KW-0812">Transmembrane</keyword>
<feature type="region of interest" description="Disordered" evidence="1">
    <location>
        <begin position="204"/>
        <end position="247"/>
    </location>
</feature>
<name>A0A075GLC3_9EURY</name>
<evidence type="ECO:0000313" key="3">
    <source>
        <dbReference type="EMBL" id="AIF02732.1"/>
    </source>
</evidence>
<reference evidence="3" key="1">
    <citation type="journal article" date="2014" name="Genome Biol. Evol.">
        <title>Pangenome evidence for extensive interdomain horizontal transfer affecting lineage core and shell genes in uncultured planktonic thaumarchaeota and euryarchaeota.</title>
        <authorList>
            <person name="Deschamps P."/>
            <person name="Zivanovic Y."/>
            <person name="Moreira D."/>
            <person name="Rodriguez-Valera F."/>
            <person name="Lopez-Garcia P."/>
        </authorList>
    </citation>
    <scope>NUCLEOTIDE SEQUENCE</scope>
</reference>
<feature type="compositionally biased region" description="Basic and acidic residues" evidence="1">
    <location>
        <begin position="204"/>
        <end position="231"/>
    </location>
</feature>
<organism evidence="3">
    <name type="scientific">uncultured marine group II/III euryarchaeote KM3_159_H12</name>
    <dbReference type="NCBI Taxonomy" id="1457909"/>
    <lineage>
        <taxon>Archaea</taxon>
        <taxon>Methanobacteriati</taxon>
        <taxon>Methanobacteriota</taxon>
        <taxon>environmental samples</taxon>
    </lineage>
</organism>
<feature type="transmembrane region" description="Helical" evidence="2">
    <location>
        <begin position="47"/>
        <end position="64"/>
    </location>
</feature>
<dbReference type="EMBL" id="KF900659">
    <property type="protein sequence ID" value="AIF02732.1"/>
    <property type="molecule type" value="Genomic_DNA"/>
</dbReference>
<dbReference type="AlphaFoldDB" id="A0A075GLC3"/>
<keyword evidence="2" id="KW-1133">Transmembrane helix</keyword>
<evidence type="ECO:0000256" key="2">
    <source>
        <dbReference type="SAM" id="Phobius"/>
    </source>
</evidence>
<feature type="region of interest" description="Disordered" evidence="1">
    <location>
        <begin position="271"/>
        <end position="292"/>
    </location>
</feature>
<keyword evidence="2" id="KW-0472">Membrane</keyword>
<protein>
    <recommendedName>
        <fullName evidence="4">Zinc ribbon domain-containing protein</fullName>
    </recommendedName>
</protein>
<evidence type="ECO:0008006" key="4">
    <source>
        <dbReference type="Google" id="ProtNLM"/>
    </source>
</evidence>